<dbReference type="InterPro" id="IPR036412">
    <property type="entry name" value="HAD-like_sf"/>
</dbReference>
<gene>
    <name evidence="1" type="ORF">C5F47_08155</name>
</gene>
<dbReference type="GO" id="GO:0006281">
    <property type="term" value="P:DNA repair"/>
    <property type="evidence" value="ECO:0007669"/>
    <property type="project" value="TreeGrafter"/>
</dbReference>
<sequence>MTLIKNSEGIYVDDSKIDILNNVDAIIFDCDGVLIDITKSYDLAIIKTTQYVLENLAKISNPIEIDFEIIDGFKSTGGFNDEVDLTYAAIISLVAASQLEKDQRNFIFDVIKNSDSTGIISVEKYLETLTDVSNIKKQLSYPGTHHENPLYQIFDQLFYGPDLYQKLFNQTSKFSESGLIEQDDVIINDILIEKLLDKFNSKLAMVTGRGKESVRYSLKSLLSKFDLQNSMFLEDESRELAKPNPKSLLNSIQGMNSICSLYVGDSMEDFIMAKKTTDSGHETVFCGIIGTSKNPQAKLDLFEKNNAILVLDSIHQLPKVLNLD</sequence>
<dbReference type="RefSeq" id="WP_179360626.1">
    <property type="nucleotide sequence ID" value="NZ_CP026993.1"/>
</dbReference>
<dbReference type="InterPro" id="IPR050155">
    <property type="entry name" value="HAD-like_hydrolase_sf"/>
</dbReference>
<name>A0A7D5LZZ2_9ARCH</name>
<dbReference type="PANTHER" id="PTHR43434:SF1">
    <property type="entry name" value="PHOSPHOGLYCOLATE PHOSPHATASE"/>
    <property type="match status" value="1"/>
</dbReference>
<reference evidence="1 2" key="1">
    <citation type="submission" date="2018-02" db="EMBL/GenBank/DDBJ databases">
        <title>Complete genome of Nitrosopumilus cobalaminigenes HCA1.</title>
        <authorList>
            <person name="Qin W."/>
            <person name="Zheng Y."/>
            <person name="Stahl D.A."/>
        </authorList>
    </citation>
    <scope>NUCLEOTIDE SEQUENCE [LARGE SCALE GENOMIC DNA]</scope>
    <source>
        <strain evidence="1 2">HCA1</strain>
    </source>
</reference>
<dbReference type="GeneID" id="56060027"/>
<keyword evidence="2" id="KW-1185">Reference proteome</keyword>
<evidence type="ECO:0000313" key="1">
    <source>
        <dbReference type="EMBL" id="QLH03513.1"/>
    </source>
</evidence>
<dbReference type="SUPFAM" id="SSF56784">
    <property type="entry name" value="HAD-like"/>
    <property type="match status" value="1"/>
</dbReference>
<organism evidence="1 2">
    <name type="scientific">Nitrosopumilus cobalaminigenes</name>
    <dbReference type="NCBI Taxonomy" id="1470066"/>
    <lineage>
        <taxon>Archaea</taxon>
        <taxon>Nitrososphaerota</taxon>
        <taxon>Nitrososphaeria</taxon>
        <taxon>Nitrosopumilales</taxon>
        <taxon>Nitrosopumilaceae</taxon>
        <taxon>Nitrosopumilus</taxon>
    </lineage>
</organism>
<dbReference type="KEGG" id="ncl:C5F47_08155"/>
<evidence type="ECO:0000313" key="2">
    <source>
        <dbReference type="Proteomes" id="UP000509771"/>
    </source>
</evidence>
<protein>
    <submittedName>
        <fullName evidence="1">Phosphatase</fullName>
    </submittedName>
</protein>
<accession>A0A7D5LZZ2</accession>
<dbReference type="Gene3D" id="3.40.50.1000">
    <property type="entry name" value="HAD superfamily/HAD-like"/>
    <property type="match status" value="1"/>
</dbReference>
<dbReference type="AlphaFoldDB" id="A0A7D5LZZ2"/>
<dbReference type="Pfam" id="PF00702">
    <property type="entry name" value="Hydrolase"/>
    <property type="match status" value="1"/>
</dbReference>
<dbReference type="InterPro" id="IPR023214">
    <property type="entry name" value="HAD_sf"/>
</dbReference>
<dbReference type="GO" id="GO:0008967">
    <property type="term" value="F:phosphoglycolate phosphatase activity"/>
    <property type="evidence" value="ECO:0007669"/>
    <property type="project" value="TreeGrafter"/>
</dbReference>
<dbReference type="CDD" id="cd01427">
    <property type="entry name" value="HAD_like"/>
    <property type="match status" value="1"/>
</dbReference>
<proteinExistence type="predicted"/>
<dbReference type="Proteomes" id="UP000509771">
    <property type="component" value="Chromosome"/>
</dbReference>
<dbReference type="PANTHER" id="PTHR43434">
    <property type="entry name" value="PHOSPHOGLYCOLATE PHOSPHATASE"/>
    <property type="match status" value="1"/>
</dbReference>
<dbReference type="OrthoDB" id="8384at2157"/>
<dbReference type="EMBL" id="CP026993">
    <property type="protein sequence ID" value="QLH03513.1"/>
    <property type="molecule type" value="Genomic_DNA"/>
</dbReference>